<accession>A0A812BSZ5</accession>
<evidence type="ECO:0000256" key="2">
    <source>
        <dbReference type="SAM" id="SignalP"/>
    </source>
</evidence>
<feature type="signal peptide" evidence="2">
    <location>
        <begin position="1"/>
        <end position="19"/>
    </location>
</feature>
<evidence type="ECO:0000256" key="1">
    <source>
        <dbReference type="SAM" id="Phobius"/>
    </source>
</evidence>
<sequence>MFIFFPVFLSFLFFSINHSIPAYVTDIFCFSFDFRILHFPLFAFNFCFSFSCFLHIFSFLFCPFCPHSTLSTTLFAHSVPSLPILSPPLPPAHSVSLCCLPILSPFAVLLSLPFCLLCLPFYHPISTSLSDISVQPFSSFSDIFTFSCSSS</sequence>
<proteinExistence type="predicted"/>
<keyword evidence="1" id="KW-0812">Transmembrane</keyword>
<comment type="caution">
    <text evidence="3">The sequence shown here is derived from an EMBL/GenBank/DDBJ whole genome shotgun (WGS) entry which is preliminary data.</text>
</comment>
<feature type="transmembrane region" description="Helical" evidence="1">
    <location>
        <begin position="38"/>
        <end position="62"/>
    </location>
</feature>
<evidence type="ECO:0000313" key="4">
    <source>
        <dbReference type="Proteomes" id="UP000597762"/>
    </source>
</evidence>
<name>A0A812BSZ5_ACAPH</name>
<keyword evidence="1" id="KW-1133">Transmembrane helix</keyword>
<evidence type="ECO:0000313" key="3">
    <source>
        <dbReference type="EMBL" id="CAE1240283.1"/>
    </source>
</evidence>
<dbReference type="AlphaFoldDB" id="A0A812BSZ5"/>
<dbReference type="Proteomes" id="UP000597762">
    <property type="component" value="Unassembled WGS sequence"/>
</dbReference>
<feature type="chain" id="PRO_5032564773" evidence="2">
    <location>
        <begin position="20"/>
        <end position="151"/>
    </location>
</feature>
<dbReference type="EMBL" id="CAHIKZ030000821">
    <property type="protein sequence ID" value="CAE1240283.1"/>
    <property type="molecule type" value="Genomic_DNA"/>
</dbReference>
<protein>
    <submittedName>
        <fullName evidence="3">Uncharacterized protein</fullName>
    </submittedName>
</protein>
<organism evidence="3 4">
    <name type="scientific">Acanthosepion pharaonis</name>
    <name type="common">Pharaoh cuttlefish</name>
    <name type="synonym">Sepia pharaonis</name>
    <dbReference type="NCBI Taxonomy" id="158019"/>
    <lineage>
        <taxon>Eukaryota</taxon>
        <taxon>Metazoa</taxon>
        <taxon>Spiralia</taxon>
        <taxon>Lophotrochozoa</taxon>
        <taxon>Mollusca</taxon>
        <taxon>Cephalopoda</taxon>
        <taxon>Coleoidea</taxon>
        <taxon>Decapodiformes</taxon>
        <taxon>Sepiida</taxon>
        <taxon>Sepiina</taxon>
        <taxon>Sepiidae</taxon>
        <taxon>Acanthosepion</taxon>
    </lineage>
</organism>
<gene>
    <name evidence="3" type="ORF">SPHA_22238</name>
</gene>
<keyword evidence="2" id="KW-0732">Signal</keyword>
<reference evidence="3" key="1">
    <citation type="submission" date="2021-01" db="EMBL/GenBank/DDBJ databases">
        <authorList>
            <person name="Li R."/>
            <person name="Bekaert M."/>
        </authorList>
    </citation>
    <scope>NUCLEOTIDE SEQUENCE</scope>
    <source>
        <strain evidence="3">Farmed</strain>
    </source>
</reference>
<keyword evidence="4" id="KW-1185">Reference proteome</keyword>
<keyword evidence="1" id="KW-0472">Membrane</keyword>